<evidence type="ECO:0000313" key="2">
    <source>
        <dbReference type="Proteomes" id="UP000075606"/>
    </source>
</evidence>
<protein>
    <submittedName>
        <fullName evidence="1">Heme oxygenase</fullName>
    </submittedName>
</protein>
<dbReference type="Gene3D" id="1.20.910.10">
    <property type="entry name" value="Heme oxygenase-like"/>
    <property type="match status" value="1"/>
</dbReference>
<dbReference type="OrthoDB" id="9791270at2"/>
<name>A0A150X3Y4_9BACT</name>
<reference evidence="1 2" key="1">
    <citation type="submission" date="2016-01" db="EMBL/GenBank/DDBJ databases">
        <title>Genome sequencing of Roseivirga spongicola UST030701-084.</title>
        <authorList>
            <person name="Selvaratnam C."/>
            <person name="Thevarajoo S."/>
            <person name="Goh K.M."/>
            <person name="Ee R."/>
            <person name="Chan K.-G."/>
            <person name="Chong C.S."/>
        </authorList>
    </citation>
    <scope>NUCLEOTIDE SEQUENCE [LARGE SCALE GENOMIC DNA]</scope>
    <source>
        <strain evidence="1 2">UST030701-084</strain>
    </source>
</reference>
<gene>
    <name evidence="1" type="ORF">AWW68_12090</name>
</gene>
<dbReference type="InterPro" id="IPR016084">
    <property type="entry name" value="Haem_Oase-like_multi-hlx"/>
</dbReference>
<dbReference type="EMBL" id="LRPC01000028">
    <property type="protein sequence ID" value="KYG73429.1"/>
    <property type="molecule type" value="Genomic_DNA"/>
</dbReference>
<dbReference type="Proteomes" id="UP000075606">
    <property type="component" value="Unassembled WGS sequence"/>
</dbReference>
<sequence length="265" mass="30775">MEQKHWIERELQPYTDQLKNHPLYDRLNSIEDIKLFMEHHVYAVWDFMSLLKGLQVELTGTTIPWTPKYNPSLTRFINEIVLEEESDVDEDGNYMSHFEMYLDAMDQVGASTLKISQFIEFVRSGNNLAEIQEKLKMNDAVVRFLRFTFDVIESGKPHLIASAFTFGREDLIPDMFFEIVKAAEEKDEAASYSKLTYYLKRHIELDGGDHGPLALKMIAELCGDEEQKWNEVVEIAKDALRVRIALWDAIADKISKNYEELAEVV</sequence>
<keyword evidence="2" id="KW-1185">Reference proteome</keyword>
<accession>A0A150X3Y4</accession>
<organism evidence="1 2">
    <name type="scientific">Roseivirga spongicola</name>
    <dbReference type="NCBI Taxonomy" id="333140"/>
    <lineage>
        <taxon>Bacteria</taxon>
        <taxon>Pseudomonadati</taxon>
        <taxon>Bacteroidota</taxon>
        <taxon>Cytophagia</taxon>
        <taxon>Cytophagales</taxon>
        <taxon>Roseivirgaceae</taxon>
        <taxon>Roseivirga</taxon>
    </lineage>
</organism>
<dbReference type="STRING" id="333140.AWW68_12090"/>
<dbReference type="InterPro" id="IPR024423">
    <property type="entry name" value="DUF3050"/>
</dbReference>
<proteinExistence type="predicted"/>
<dbReference type="AlphaFoldDB" id="A0A150X3Y4"/>
<dbReference type="SUPFAM" id="SSF48613">
    <property type="entry name" value="Heme oxygenase-like"/>
    <property type="match status" value="1"/>
</dbReference>
<comment type="caution">
    <text evidence="1">The sequence shown here is derived from an EMBL/GenBank/DDBJ whole genome shotgun (WGS) entry which is preliminary data.</text>
</comment>
<dbReference type="Pfam" id="PF11251">
    <property type="entry name" value="DUF3050"/>
    <property type="match status" value="1"/>
</dbReference>
<evidence type="ECO:0000313" key="1">
    <source>
        <dbReference type="EMBL" id="KYG73429.1"/>
    </source>
</evidence>
<dbReference type="RefSeq" id="WP_068221741.1">
    <property type="nucleotide sequence ID" value="NZ_LRPC01000028.1"/>
</dbReference>